<dbReference type="InterPro" id="IPR014729">
    <property type="entry name" value="Rossmann-like_a/b/a_fold"/>
</dbReference>
<dbReference type="EC" id="6.1.1.9" evidence="10"/>
<feature type="coiled-coil region" evidence="10">
    <location>
        <begin position="816"/>
        <end position="878"/>
    </location>
</feature>
<evidence type="ECO:0000256" key="4">
    <source>
        <dbReference type="ARBA" id="ARBA00022598"/>
    </source>
</evidence>
<dbReference type="NCBIfam" id="TIGR00422">
    <property type="entry name" value="valS"/>
    <property type="match status" value="1"/>
</dbReference>
<comment type="domain">
    <text evidence="10">ValRS has two distinct active sites: one for aminoacylation and one for editing. The misactivated threonine is translocated from the active site to the editing site.</text>
</comment>
<dbReference type="InterPro" id="IPR001412">
    <property type="entry name" value="aa-tRNA-synth_I_CS"/>
</dbReference>
<dbReference type="CDD" id="cd00817">
    <property type="entry name" value="ValRS_core"/>
    <property type="match status" value="1"/>
</dbReference>
<dbReference type="SUPFAM" id="SSF52374">
    <property type="entry name" value="Nucleotidylyl transferase"/>
    <property type="match status" value="1"/>
</dbReference>
<dbReference type="SUPFAM" id="SSF50677">
    <property type="entry name" value="ValRS/IleRS/LeuRS editing domain"/>
    <property type="match status" value="1"/>
</dbReference>
<keyword evidence="6 10" id="KW-0067">ATP-binding</keyword>
<evidence type="ECO:0000256" key="10">
    <source>
        <dbReference type="HAMAP-Rule" id="MF_02004"/>
    </source>
</evidence>
<evidence type="ECO:0000313" key="14">
    <source>
        <dbReference type="EMBL" id="OIO08205.1"/>
    </source>
</evidence>
<dbReference type="GO" id="GO:0005829">
    <property type="term" value="C:cytosol"/>
    <property type="evidence" value="ECO:0007669"/>
    <property type="project" value="TreeGrafter"/>
</dbReference>
<evidence type="ECO:0000256" key="9">
    <source>
        <dbReference type="ARBA" id="ARBA00047552"/>
    </source>
</evidence>
<dbReference type="AlphaFoldDB" id="A0A1J4TBL5"/>
<dbReference type="PRINTS" id="PR00986">
    <property type="entry name" value="TRNASYNTHVAL"/>
</dbReference>
<evidence type="ECO:0000259" key="12">
    <source>
        <dbReference type="Pfam" id="PF08264"/>
    </source>
</evidence>
<evidence type="ECO:0000259" key="11">
    <source>
        <dbReference type="Pfam" id="PF00133"/>
    </source>
</evidence>
<dbReference type="InterPro" id="IPR002303">
    <property type="entry name" value="Valyl-tRNA_ligase"/>
</dbReference>
<keyword evidence="3 10" id="KW-0963">Cytoplasm</keyword>
<gene>
    <name evidence="10" type="primary">valS</name>
    <name evidence="14" type="ORF">AUJ35_00760</name>
</gene>
<comment type="function">
    <text evidence="10">Catalyzes the attachment of valine to tRNA(Val). As ValRS can inadvertently accommodate and process structurally similar amino acids such as threonine, to avoid such errors, it has a 'posttransfer' editing activity that hydrolyzes mischarged Thr-tRNA(Val) in a tRNA-dependent manner.</text>
</comment>
<protein>
    <recommendedName>
        <fullName evidence="10">Valine--tRNA ligase</fullName>
        <ecNumber evidence="10">6.1.1.9</ecNumber>
    </recommendedName>
    <alternativeName>
        <fullName evidence="10">Valyl-tRNA synthetase</fullName>
        <shortName evidence="10">ValRS</shortName>
    </alternativeName>
</protein>
<keyword evidence="4 10" id="KW-0436">Ligase</keyword>
<dbReference type="SUPFAM" id="SSF46589">
    <property type="entry name" value="tRNA-binding arm"/>
    <property type="match status" value="1"/>
</dbReference>
<dbReference type="InterPro" id="IPR013155">
    <property type="entry name" value="M/V/L/I-tRNA-synth_anticd-bd"/>
</dbReference>
<keyword evidence="8 10" id="KW-0030">Aminoacyl-tRNA synthetase</keyword>
<comment type="subunit">
    <text evidence="2 10">Monomer.</text>
</comment>
<dbReference type="Gene3D" id="3.90.740.10">
    <property type="entry name" value="Valyl/Leucyl/Isoleucyl-tRNA synthetase, editing domain"/>
    <property type="match status" value="1"/>
</dbReference>
<dbReference type="Pfam" id="PF00133">
    <property type="entry name" value="tRNA-synt_1"/>
    <property type="match status" value="2"/>
</dbReference>
<dbReference type="NCBIfam" id="NF004349">
    <property type="entry name" value="PRK05729.1"/>
    <property type="match status" value="1"/>
</dbReference>
<dbReference type="PANTHER" id="PTHR11946:SF93">
    <property type="entry name" value="VALINE--TRNA LIGASE, CHLOROPLASTIC_MITOCHONDRIAL 2"/>
    <property type="match status" value="1"/>
</dbReference>
<dbReference type="SUPFAM" id="SSF47323">
    <property type="entry name" value="Anticodon-binding domain of a subclass of class I aminoacyl-tRNA synthetases"/>
    <property type="match status" value="1"/>
</dbReference>
<organism evidence="14 15">
    <name type="scientific">Candidatus Falkowbacteria bacterium CG1_02_41_21</name>
    <dbReference type="NCBI Taxonomy" id="1805147"/>
    <lineage>
        <taxon>Bacteria</taxon>
        <taxon>Candidatus Falkowiibacteriota</taxon>
    </lineage>
</organism>
<comment type="caution">
    <text evidence="10">Lacks conserved residue(s) required for the propagation of feature annotation.</text>
</comment>
<comment type="caution">
    <text evidence="14">The sequence shown here is derived from an EMBL/GenBank/DDBJ whole genome shotgun (WGS) entry which is preliminary data.</text>
</comment>
<proteinExistence type="inferred from homology"/>
<dbReference type="PANTHER" id="PTHR11946">
    <property type="entry name" value="VALYL-TRNA SYNTHETASES"/>
    <property type="match status" value="1"/>
</dbReference>
<dbReference type="CDD" id="cd07962">
    <property type="entry name" value="Anticodon_Ia_Val"/>
    <property type="match status" value="1"/>
</dbReference>
<dbReference type="Pfam" id="PF08264">
    <property type="entry name" value="Anticodon_1"/>
    <property type="match status" value="1"/>
</dbReference>
<dbReference type="Gene3D" id="3.40.50.620">
    <property type="entry name" value="HUPs"/>
    <property type="match status" value="2"/>
</dbReference>
<feature type="domain" description="Valyl-tRNA synthetase tRNA-binding arm" evidence="13">
    <location>
        <begin position="820"/>
        <end position="874"/>
    </location>
</feature>
<keyword evidence="7 10" id="KW-0648">Protein biosynthesis</keyword>
<dbReference type="InterPro" id="IPR009080">
    <property type="entry name" value="tRNAsynth_Ia_anticodon-bd"/>
</dbReference>
<dbReference type="EMBL" id="MNUV01000013">
    <property type="protein sequence ID" value="OIO08205.1"/>
    <property type="molecule type" value="Genomic_DNA"/>
</dbReference>
<keyword evidence="5 10" id="KW-0547">Nucleotide-binding</keyword>
<evidence type="ECO:0000256" key="1">
    <source>
        <dbReference type="ARBA" id="ARBA00004496"/>
    </source>
</evidence>
<feature type="binding site" evidence="10">
    <location>
        <position position="538"/>
    </location>
    <ligand>
        <name>ATP</name>
        <dbReference type="ChEBI" id="CHEBI:30616"/>
    </ligand>
</feature>
<comment type="domain">
    <text evidence="10">The C-terminal coiled-coil domain is crucial for aminoacylation activity.</text>
</comment>
<evidence type="ECO:0000256" key="2">
    <source>
        <dbReference type="ARBA" id="ARBA00011245"/>
    </source>
</evidence>
<feature type="short sequence motif" description="'KMSKS' region" evidence="10">
    <location>
        <begin position="535"/>
        <end position="539"/>
    </location>
</feature>
<dbReference type="Proteomes" id="UP000182860">
    <property type="component" value="Unassembled WGS sequence"/>
</dbReference>
<comment type="similarity">
    <text evidence="10">Belongs to the class-I aminoacyl-tRNA synthetase family. ValS type 1 subfamily.</text>
</comment>
<feature type="domain" description="Aminoacyl-tRNA synthetase class Ia" evidence="11">
    <location>
        <begin position="446"/>
        <end position="573"/>
    </location>
</feature>
<evidence type="ECO:0000313" key="15">
    <source>
        <dbReference type="Proteomes" id="UP000182860"/>
    </source>
</evidence>
<dbReference type="GO" id="GO:0006438">
    <property type="term" value="P:valyl-tRNA aminoacylation"/>
    <property type="evidence" value="ECO:0007669"/>
    <property type="project" value="UniProtKB-UniRule"/>
</dbReference>
<dbReference type="GO" id="GO:0002161">
    <property type="term" value="F:aminoacyl-tRNA deacylase activity"/>
    <property type="evidence" value="ECO:0007669"/>
    <property type="project" value="InterPro"/>
</dbReference>
<dbReference type="Gene3D" id="1.10.730.10">
    <property type="entry name" value="Isoleucyl-tRNA Synthetase, Domain 1"/>
    <property type="match status" value="1"/>
</dbReference>
<dbReference type="InterPro" id="IPR009008">
    <property type="entry name" value="Val/Leu/Ile-tRNA-synth_edit"/>
</dbReference>
<comment type="subcellular location">
    <subcellularLocation>
        <location evidence="1 10">Cytoplasm</location>
    </subcellularLocation>
</comment>
<dbReference type="PROSITE" id="PS00178">
    <property type="entry name" value="AA_TRNA_LIGASE_I"/>
    <property type="match status" value="1"/>
</dbReference>
<dbReference type="InterPro" id="IPR019499">
    <property type="entry name" value="Val-tRNA_synth_tRNA-bd"/>
</dbReference>
<evidence type="ECO:0000256" key="6">
    <source>
        <dbReference type="ARBA" id="ARBA00022840"/>
    </source>
</evidence>
<keyword evidence="10" id="KW-0175">Coiled coil</keyword>
<accession>A0A1J4TBL5</accession>
<evidence type="ECO:0000256" key="3">
    <source>
        <dbReference type="ARBA" id="ARBA00022490"/>
    </source>
</evidence>
<dbReference type="GO" id="GO:0005524">
    <property type="term" value="F:ATP binding"/>
    <property type="evidence" value="ECO:0007669"/>
    <property type="project" value="UniProtKB-UniRule"/>
</dbReference>
<dbReference type="HAMAP" id="MF_02004">
    <property type="entry name" value="Val_tRNA_synth_type1"/>
    <property type="match status" value="1"/>
</dbReference>
<evidence type="ECO:0000256" key="5">
    <source>
        <dbReference type="ARBA" id="ARBA00022741"/>
    </source>
</evidence>
<sequence>MPKELEKTYSPGLYEDQIYSLWEKSGFFNPDNLNLPENAPTYTIVLPPPNITAKLHLGHASTVAIEDLLIRYHRLKGYRTLWIPGTDHAAIATQNVVEKKIWEEEGQTRHDLGREKFLARVWEFLNITQTTILHQIKKMGSSLDWSRVAFTLDEPRQKAVTRMFVDMYQAGAIYQGERIVNWCPRCKSTLADDEVDYRAQTAKIYTFKYDTNFPFSIATTRPETKLGDTAVAVNPKDDRYAQYIGQEFDVDFCGAKLKIKIIADYNVEMEFGTGALGVTPAHSMVDWQMAEKNNLEIKKVINEDGQIYNTNTPYDGLDVIVARKQIVEKLKEKGLLEKEEEMPNNLSVCYRCSSPIEPLPSQQWFVAVDKPLQKLGNKSLKARALEQATEKNINFYPDRFTKKYSDWMNNLHDWCISRQIWFGHQIPVWYKDKAILVSETAPTESGWTQDPDTLDTWFSSAIWTFSTLGWPDNFINGQKTGDLAKFHPTQVLETGYEILTLWVSRMIMMSLFAVGEIPFKDVYLHGMVLDQNGKKMSKSKGNGIDPLDVIAKFGCDAVRLSLLYGTTPGNDQRLGEDKIASNRNFVNKLWNISRYIISSIDEKYLSSTETAWPAAKTLADDWILSQLSQTGKRVDTCLTNYEFSLAVDALNDFTWDKLADWYLEIAKIEKDKDAILAYILKTILKLWHPFIPYVTEVIWQNLNQSKLLLVETWPTIAQPEYQAKNNEADFNFIQEIISAIRNARAENKIGPAKKIKATICAPEKSELIAANKGIIAGLKTGIIELTVQLSIKVNDIKVADSIFIPLEKNEIYLLGAKDEAKDKERLAKEKVNLEKVIAALESKLNNAEFTAKAPAQIVEAEQAKLANYRLELQKISNL</sequence>
<dbReference type="FunFam" id="3.40.50.620:FF:000032">
    <property type="entry name" value="Valine--tRNA ligase"/>
    <property type="match status" value="1"/>
</dbReference>
<dbReference type="InterPro" id="IPR037118">
    <property type="entry name" value="Val-tRNA_synth_C_sf"/>
</dbReference>
<reference evidence="14 15" key="1">
    <citation type="journal article" date="2016" name="Environ. Microbiol.">
        <title>Genomic resolution of a cold subsurface aquifer community provides metabolic insights for novel microbes adapted to high CO concentrations.</title>
        <authorList>
            <person name="Probst A.J."/>
            <person name="Castelle C.J."/>
            <person name="Singh A."/>
            <person name="Brown C.T."/>
            <person name="Anantharaman K."/>
            <person name="Sharon I."/>
            <person name="Hug L.A."/>
            <person name="Burstein D."/>
            <person name="Emerson J.B."/>
            <person name="Thomas B.C."/>
            <person name="Banfield J.F."/>
        </authorList>
    </citation>
    <scope>NUCLEOTIDE SEQUENCE [LARGE SCALE GENOMIC DNA]</scope>
    <source>
        <strain evidence="14">CG1_02_41_21</strain>
    </source>
</reference>
<comment type="catalytic activity">
    <reaction evidence="9 10">
        <text>tRNA(Val) + L-valine + ATP = L-valyl-tRNA(Val) + AMP + diphosphate</text>
        <dbReference type="Rhea" id="RHEA:10704"/>
        <dbReference type="Rhea" id="RHEA-COMP:9672"/>
        <dbReference type="Rhea" id="RHEA-COMP:9708"/>
        <dbReference type="ChEBI" id="CHEBI:30616"/>
        <dbReference type="ChEBI" id="CHEBI:33019"/>
        <dbReference type="ChEBI" id="CHEBI:57762"/>
        <dbReference type="ChEBI" id="CHEBI:78442"/>
        <dbReference type="ChEBI" id="CHEBI:78537"/>
        <dbReference type="ChEBI" id="CHEBI:456215"/>
        <dbReference type="EC" id="6.1.1.9"/>
    </reaction>
</comment>
<name>A0A1J4TBL5_9BACT</name>
<dbReference type="InterPro" id="IPR010978">
    <property type="entry name" value="tRNA-bd_arm"/>
</dbReference>
<dbReference type="GO" id="GO:0004832">
    <property type="term" value="F:valine-tRNA ligase activity"/>
    <property type="evidence" value="ECO:0007669"/>
    <property type="project" value="UniProtKB-UniRule"/>
</dbReference>
<dbReference type="Gene3D" id="1.10.287.380">
    <property type="entry name" value="Valyl-tRNA synthetase, C-terminal domain"/>
    <property type="match status" value="1"/>
</dbReference>
<evidence type="ECO:0000256" key="8">
    <source>
        <dbReference type="ARBA" id="ARBA00023146"/>
    </source>
</evidence>
<dbReference type="InterPro" id="IPR002300">
    <property type="entry name" value="aa-tRNA-synth_Ia"/>
</dbReference>
<dbReference type="InterPro" id="IPR033705">
    <property type="entry name" value="Anticodon_Ia_Val"/>
</dbReference>
<feature type="domain" description="Methionyl/Valyl/Leucyl/Isoleucyl-tRNA synthetase anticodon-binding" evidence="12">
    <location>
        <begin position="620"/>
        <end position="758"/>
    </location>
</feature>
<feature type="domain" description="Aminoacyl-tRNA synthetase class Ia" evidence="11">
    <location>
        <begin position="17"/>
        <end position="434"/>
    </location>
</feature>
<dbReference type="Pfam" id="PF10458">
    <property type="entry name" value="Val_tRNA-synt_C"/>
    <property type="match status" value="1"/>
</dbReference>
<evidence type="ECO:0000256" key="7">
    <source>
        <dbReference type="ARBA" id="ARBA00022917"/>
    </source>
</evidence>
<evidence type="ECO:0000259" key="13">
    <source>
        <dbReference type="Pfam" id="PF10458"/>
    </source>
</evidence>